<sequence length="133" mass="14594">TSPSSTVQQLLQEAIISTNTDSIPPEENVMRAYDEDIALMLVFPNGVMNNYADFGDGEGIIGSRGICQLREVPDPLSVSSAAYGVPRNSPLTEMFNSRISWLVATGLWFEIKKQEQPEEGEALKCLEPTTTNN</sequence>
<evidence type="ECO:0000313" key="1">
    <source>
        <dbReference type="EMBL" id="CAL4189016.1"/>
    </source>
</evidence>
<comment type="caution">
    <text evidence="1">The sequence shown here is derived from an EMBL/GenBank/DDBJ whole genome shotgun (WGS) entry which is preliminary data.</text>
</comment>
<dbReference type="AlphaFoldDB" id="A0AAV2SJ94"/>
<dbReference type="SUPFAM" id="SSF53850">
    <property type="entry name" value="Periplasmic binding protein-like II"/>
    <property type="match status" value="1"/>
</dbReference>
<keyword evidence="2" id="KW-1185">Reference proteome</keyword>
<dbReference type="Proteomes" id="UP001497623">
    <property type="component" value="Unassembled WGS sequence"/>
</dbReference>
<dbReference type="EMBL" id="CAXKWB010065709">
    <property type="protein sequence ID" value="CAL4189016.1"/>
    <property type="molecule type" value="Genomic_DNA"/>
</dbReference>
<organism evidence="1 2">
    <name type="scientific">Meganyctiphanes norvegica</name>
    <name type="common">Northern krill</name>
    <name type="synonym">Thysanopoda norvegica</name>
    <dbReference type="NCBI Taxonomy" id="48144"/>
    <lineage>
        <taxon>Eukaryota</taxon>
        <taxon>Metazoa</taxon>
        <taxon>Ecdysozoa</taxon>
        <taxon>Arthropoda</taxon>
        <taxon>Crustacea</taxon>
        <taxon>Multicrustacea</taxon>
        <taxon>Malacostraca</taxon>
        <taxon>Eumalacostraca</taxon>
        <taxon>Eucarida</taxon>
        <taxon>Euphausiacea</taxon>
        <taxon>Euphausiidae</taxon>
        <taxon>Meganyctiphanes</taxon>
    </lineage>
</organism>
<protein>
    <submittedName>
        <fullName evidence="1">Uncharacterized protein</fullName>
    </submittedName>
</protein>
<name>A0AAV2SJ94_MEGNR</name>
<feature type="non-terminal residue" evidence="1">
    <location>
        <position position="133"/>
    </location>
</feature>
<accession>A0AAV2SJ94</accession>
<feature type="non-terminal residue" evidence="1">
    <location>
        <position position="1"/>
    </location>
</feature>
<evidence type="ECO:0000313" key="2">
    <source>
        <dbReference type="Proteomes" id="UP001497623"/>
    </source>
</evidence>
<proteinExistence type="predicted"/>
<gene>
    <name evidence="1" type="ORF">MNOR_LOCUS36355</name>
</gene>
<reference evidence="1 2" key="1">
    <citation type="submission" date="2024-05" db="EMBL/GenBank/DDBJ databases">
        <authorList>
            <person name="Wallberg A."/>
        </authorList>
    </citation>
    <scope>NUCLEOTIDE SEQUENCE [LARGE SCALE GENOMIC DNA]</scope>
</reference>